<gene>
    <name evidence="2" type="ORF">MAR_012156</name>
</gene>
<reference evidence="2" key="1">
    <citation type="submission" date="2022-11" db="EMBL/GenBank/DDBJ databases">
        <title>Centuries of genome instability and evolution in soft-shell clam transmissible cancer (bioRxiv).</title>
        <authorList>
            <person name="Hart S.F.M."/>
            <person name="Yonemitsu M.A."/>
            <person name="Giersch R.M."/>
            <person name="Beal B.F."/>
            <person name="Arriagada G."/>
            <person name="Davis B.W."/>
            <person name="Ostrander E.A."/>
            <person name="Goff S.P."/>
            <person name="Metzger M.J."/>
        </authorList>
    </citation>
    <scope>NUCLEOTIDE SEQUENCE</scope>
    <source>
        <strain evidence="2">MELC-2E11</strain>
        <tissue evidence="2">Siphon/mantle</tissue>
    </source>
</reference>
<evidence type="ECO:0000313" key="3">
    <source>
        <dbReference type="Proteomes" id="UP001164746"/>
    </source>
</evidence>
<sequence length="60" mass="6793">MFFCPAVAAMFVTLFARRTRIHKSEESNSATEPLRKCYISESSDSRDDSDRFPGSMVANK</sequence>
<keyword evidence="3" id="KW-1185">Reference proteome</keyword>
<proteinExistence type="predicted"/>
<organism evidence="2 3">
    <name type="scientific">Mya arenaria</name>
    <name type="common">Soft-shell clam</name>
    <dbReference type="NCBI Taxonomy" id="6604"/>
    <lineage>
        <taxon>Eukaryota</taxon>
        <taxon>Metazoa</taxon>
        <taxon>Spiralia</taxon>
        <taxon>Lophotrochozoa</taxon>
        <taxon>Mollusca</taxon>
        <taxon>Bivalvia</taxon>
        <taxon>Autobranchia</taxon>
        <taxon>Heteroconchia</taxon>
        <taxon>Euheterodonta</taxon>
        <taxon>Imparidentia</taxon>
        <taxon>Neoheterodontei</taxon>
        <taxon>Myida</taxon>
        <taxon>Myoidea</taxon>
        <taxon>Myidae</taxon>
        <taxon>Mya</taxon>
    </lineage>
</organism>
<protein>
    <recommendedName>
        <fullName evidence="4">Secreted protein</fullName>
    </recommendedName>
</protein>
<evidence type="ECO:0000256" key="1">
    <source>
        <dbReference type="SAM" id="MobiDB-lite"/>
    </source>
</evidence>
<evidence type="ECO:0008006" key="4">
    <source>
        <dbReference type="Google" id="ProtNLM"/>
    </source>
</evidence>
<name>A0ABY7FWA2_MYAAR</name>
<dbReference type="EMBL" id="CP111025">
    <property type="protein sequence ID" value="WAR26452.1"/>
    <property type="molecule type" value="Genomic_DNA"/>
</dbReference>
<dbReference type="Proteomes" id="UP001164746">
    <property type="component" value="Chromosome 14"/>
</dbReference>
<feature type="region of interest" description="Disordered" evidence="1">
    <location>
        <begin position="22"/>
        <end position="60"/>
    </location>
</feature>
<accession>A0ABY7FWA2</accession>
<evidence type="ECO:0000313" key="2">
    <source>
        <dbReference type="EMBL" id="WAR26452.1"/>
    </source>
</evidence>